<feature type="signal peptide" evidence="1">
    <location>
        <begin position="1"/>
        <end position="20"/>
    </location>
</feature>
<name>A0ABU3VG22_9RHOB</name>
<accession>A0ABU3VG22</accession>
<organism evidence="2 3">
    <name type="scientific">Sedimentitalea todarodis</name>
    <dbReference type="NCBI Taxonomy" id="1631240"/>
    <lineage>
        <taxon>Bacteria</taxon>
        <taxon>Pseudomonadati</taxon>
        <taxon>Pseudomonadota</taxon>
        <taxon>Alphaproteobacteria</taxon>
        <taxon>Rhodobacterales</taxon>
        <taxon>Paracoccaceae</taxon>
        <taxon>Sedimentitalea</taxon>
    </lineage>
</organism>
<reference evidence="3" key="1">
    <citation type="submission" date="2023-05" db="EMBL/GenBank/DDBJ databases">
        <title>Sedimentitalea sp. nov. JM2-8.</title>
        <authorList>
            <person name="Huang J."/>
        </authorList>
    </citation>
    <scope>NUCLEOTIDE SEQUENCE [LARGE SCALE GENOMIC DNA]</scope>
    <source>
        <strain evidence="3">KHS03</strain>
    </source>
</reference>
<proteinExistence type="predicted"/>
<dbReference type="Proteomes" id="UP001255416">
    <property type="component" value="Unassembled WGS sequence"/>
</dbReference>
<evidence type="ECO:0000256" key="1">
    <source>
        <dbReference type="SAM" id="SignalP"/>
    </source>
</evidence>
<sequence>MKRLLALACTAALLGGPGMAHEFGFAGILSKSNKEDLPELTLSVGKPIAAEPLKLKSGMAYEIEIVADGTGELALEGAGFFRAIWVNEVVVNGLEIRPYGIDSLEFDEAGTMEIEFVAIKPGRYELKQPGSTGESQRVEIIIE</sequence>
<dbReference type="RefSeq" id="WP_316777928.1">
    <property type="nucleotide sequence ID" value="NZ_JASMWN010000012.1"/>
</dbReference>
<dbReference type="EMBL" id="JASMWN010000012">
    <property type="protein sequence ID" value="MDU9005134.1"/>
    <property type="molecule type" value="Genomic_DNA"/>
</dbReference>
<keyword evidence="3" id="KW-1185">Reference proteome</keyword>
<comment type="caution">
    <text evidence="2">The sequence shown here is derived from an EMBL/GenBank/DDBJ whole genome shotgun (WGS) entry which is preliminary data.</text>
</comment>
<gene>
    <name evidence="2" type="ORF">QO231_14900</name>
</gene>
<evidence type="ECO:0000313" key="3">
    <source>
        <dbReference type="Proteomes" id="UP001255416"/>
    </source>
</evidence>
<keyword evidence="1" id="KW-0732">Signal</keyword>
<evidence type="ECO:0000313" key="2">
    <source>
        <dbReference type="EMBL" id="MDU9005134.1"/>
    </source>
</evidence>
<evidence type="ECO:0008006" key="4">
    <source>
        <dbReference type="Google" id="ProtNLM"/>
    </source>
</evidence>
<feature type="chain" id="PRO_5045371897" description="Copper-binding protein" evidence="1">
    <location>
        <begin position="21"/>
        <end position="143"/>
    </location>
</feature>
<protein>
    <recommendedName>
        <fullName evidence="4">Copper-binding protein</fullName>
    </recommendedName>
</protein>